<name>A0AAE3KGF5_9PSEU</name>
<gene>
    <name evidence="1" type="ORF">LX83_002989</name>
</gene>
<sequence>MAGHVGPVGWDSQRWIEVFTRQAALFREAVDQADLETGVPSCPGWTFAELVVDVAAFLELAGDYLRTGSLLQLPPPARVAGADPVAYLDAQLAATGAALAATPADSPVWTPSPASPDQAWVWHRRLAHRMNLRRWDAQAALRTLVPTDTDQAVDGIDEVLGTLLAIKYATDVAPEAGGTAVVRCTDAPAAWHVRFVPGVAAEVRAAEPGEPADAEVTGPATSVYYGLWRRDELPATGQDKVRWALRLDGRAA</sequence>
<dbReference type="EMBL" id="JAMTCK010000006">
    <property type="protein sequence ID" value="MCP2166130.1"/>
    <property type="molecule type" value="Genomic_DNA"/>
</dbReference>
<dbReference type="GO" id="GO:0016853">
    <property type="term" value="F:isomerase activity"/>
    <property type="evidence" value="ECO:0007669"/>
    <property type="project" value="UniProtKB-KW"/>
</dbReference>
<proteinExistence type="predicted"/>
<keyword evidence="2" id="KW-1185">Reference proteome</keyword>
<evidence type="ECO:0000313" key="2">
    <source>
        <dbReference type="Proteomes" id="UP001206128"/>
    </source>
</evidence>
<reference evidence="1" key="1">
    <citation type="submission" date="2022-06" db="EMBL/GenBank/DDBJ databases">
        <title>Genomic Encyclopedia of Archaeal and Bacterial Type Strains, Phase II (KMG-II): from individual species to whole genera.</title>
        <authorList>
            <person name="Goeker M."/>
        </authorList>
    </citation>
    <scope>NUCLEOTIDE SEQUENCE</scope>
    <source>
        <strain evidence="1">DSM 43935</strain>
    </source>
</reference>
<dbReference type="Proteomes" id="UP001206128">
    <property type="component" value="Unassembled WGS sequence"/>
</dbReference>
<organism evidence="1 2">
    <name type="scientific">Goodfellowiella coeruleoviolacea</name>
    <dbReference type="NCBI Taxonomy" id="334858"/>
    <lineage>
        <taxon>Bacteria</taxon>
        <taxon>Bacillati</taxon>
        <taxon>Actinomycetota</taxon>
        <taxon>Actinomycetes</taxon>
        <taxon>Pseudonocardiales</taxon>
        <taxon>Pseudonocardiaceae</taxon>
        <taxon>Goodfellowiella</taxon>
    </lineage>
</organism>
<dbReference type="PANTHER" id="PTHR40758:SF1">
    <property type="entry name" value="CONSERVED PROTEIN"/>
    <property type="match status" value="1"/>
</dbReference>
<protein>
    <submittedName>
        <fullName evidence="1">Mycothiol maleylpyruvate isomerase N-terminal domain-containing protein</fullName>
    </submittedName>
</protein>
<comment type="caution">
    <text evidence="1">The sequence shown here is derived from an EMBL/GenBank/DDBJ whole genome shotgun (WGS) entry which is preliminary data.</text>
</comment>
<accession>A0AAE3KGF5</accession>
<dbReference type="GO" id="GO:0005886">
    <property type="term" value="C:plasma membrane"/>
    <property type="evidence" value="ECO:0007669"/>
    <property type="project" value="TreeGrafter"/>
</dbReference>
<evidence type="ECO:0000313" key="1">
    <source>
        <dbReference type="EMBL" id="MCP2166130.1"/>
    </source>
</evidence>
<dbReference type="RefSeq" id="WP_253771680.1">
    <property type="nucleotide sequence ID" value="NZ_JAMTCK010000006.1"/>
</dbReference>
<dbReference type="AlphaFoldDB" id="A0AAE3KGF5"/>
<keyword evidence="1" id="KW-0413">Isomerase</keyword>
<dbReference type="PANTHER" id="PTHR40758">
    <property type="entry name" value="CONSERVED PROTEIN"/>
    <property type="match status" value="1"/>
</dbReference>